<organism evidence="2 3">
    <name type="scientific">Candidatus Synechococcus spongiarum 142</name>
    <dbReference type="NCBI Taxonomy" id="1608213"/>
    <lineage>
        <taxon>Bacteria</taxon>
        <taxon>Bacillati</taxon>
        <taxon>Cyanobacteriota</taxon>
        <taxon>Cyanophyceae</taxon>
        <taxon>Synechococcales</taxon>
        <taxon>Synechococcaceae</taxon>
        <taxon>Synechococcus</taxon>
    </lineage>
</organism>
<feature type="region of interest" description="Disordered" evidence="1">
    <location>
        <begin position="35"/>
        <end position="66"/>
    </location>
</feature>
<feature type="compositionally biased region" description="Low complexity" evidence="1">
    <location>
        <begin position="49"/>
        <end position="59"/>
    </location>
</feature>
<proteinExistence type="predicted"/>
<comment type="caution">
    <text evidence="2">The sequence shown here is derived from an EMBL/GenBank/DDBJ whole genome shotgun (WGS) entry which is preliminary data.</text>
</comment>
<evidence type="ECO:0000313" key="3">
    <source>
        <dbReference type="Proteomes" id="UP000035054"/>
    </source>
</evidence>
<feature type="non-terminal residue" evidence="2">
    <location>
        <position position="92"/>
    </location>
</feature>
<reference evidence="2 3" key="1">
    <citation type="submission" date="2015-01" db="EMBL/GenBank/DDBJ databases">
        <title>Lifestyle Evolution in Cyanobacterial Symbionts of Sponges.</title>
        <authorList>
            <person name="Burgsdorf I."/>
            <person name="Slaby B.M."/>
            <person name="Handley K.M."/>
            <person name="Haber M."/>
            <person name="Blom J."/>
            <person name="Marshall C.W."/>
            <person name="Gilbert J.A."/>
            <person name="Hentschel U."/>
            <person name="Steindler L."/>
        </authorList>
    </citation>
    <scope>NUCLEOTIDE SEQUENCE [LARGE SCALE GENOMIC DNA]</scope>
    <source>
        <strain evidence="2">142</strain>
    </source>
</reference>
<evidence type="ECO:0000256" key="1">
    <source>
        <dbReference type="SAM" id="MobiDB-lite"/>
    </source>
</evidence>
<name>A0A6N3WZK4_9SYNE</name>
<dbReference type="EMBL" id="JXUO01000231">
    <property type="protein sequence ID" value="KKZ13308.1"/>
    <property type="molecule type" value="Genomic_DNA"/>
</dbReference>
<sequence length="92" mass="9224">MEMKSPGTWQRCLAAVLLPVLVAGLMVFSLPQPATAARGGRLGGGSFAPRRSLPRPSGGSSFGGNAIRGGGRGLGGGGFGFPFIIPFFGFGG</sequence>
<protein>
    <submittedName>
        <fullName evidence="2">Uncharacterized protein</fullName>
    </submittedName>
</protein>
<dbReference type="AlphaFoldDB" id="A0A6N3WZK4"/>
<dbReference type="Proteomes" id="UP000035054">
    <property type="component" value="Unassembled WGS sequence"/>
</dbReference>
<gene>
    <name evidence="2" type="ORF">TH68_06990</name>
</gene>
<evidence type="ECO:0000313" key="2">
    <source>
        <dbReference type="EMBL" id="KKZ13308.1"/>
    </source>
</evidence>
<accession>A0A6N3WZK4</accession>